<dbReference type="SUPFAM" id="SSF53098">
    <property type="entry name" value="Ribonuclease H-like"/>
    <property type="match status" value="1"/>
</dbReference>
<proteinExistence type="predicted"/>
<dbReference type="RefSeq" id="WP_279299922.1">
    <property type="nucleotide sequence ID" value="NZ_JAOTIF010000035.1"/>
</dbReference>
<evidence type="ECO:0000313" key="2">
    <source>
        <dbReference type="EMBL" id="MCU7552485.1"/>
    </source>
</evidence>
<comment type="caution">
    <text evidence="2">The sequence shown here is derived from an EMBL/GenBank/DDBJ whole genome shotgun (WGS) entry which is preliminary data.</text>
</comment>
<dbReference type="Proteomes" id="UP001155483">
    <property type="component" value="Unassembled WGS sequence"/>
</dbReference>
<dbReference type="GO" id="GO:0006313">
    <property type="term" value="P:DNA transposition"/>
    <property type="evidence" value="ECO:0007669"/>
    <property type="project" value="InterPro"/>
</dbReference>
<dbReference type="GO" id="GO:0004803">
    <property type="term" value="F:transposase activity"/>
    <property type="evidence" value="ECO:0007669"/>
    <property type="project" value="InterPro"/>
</dbReference>
<reference evidence="2" key="2">
    <citation type="submission" date="2023-04" db="EMBL/GenBank/DDBJ databases">
        <title>Paracnuella aquatica gen. nov., sp. nov., a member of the family Chitinophagaceae isolated from a hot spring.</title>
        <authorList>
            <person name="Wang C."/>
        </authorList>
    </citation>
    <scope>NUCLEOTIDE SEQUENCE</scope>
    <source>
        <strain evidence="2">LB-8</strain>
    </source>
</reference>
<keyword evidence="3" id="KW-1185">Reference proteome</keyword>
<accession>A0A9X3B9U5</accession>
<gene>
    <name evidence="2" type="ORF">OCK74_25420</name>
</gene>
<organism evidence="2 3">
    <name type="scientific">Paraflavisolibacter caeni</name>
    <dbReference type="NCBI Taxonomy" id="2982496"/>
    <lineage>
        <taxon>Bacteria</taxon>
        <taxon>Pseudomonadati</taxon>
        <taxon>Bacteroidota</taxon>
        <taxon>Chitinophagia</taxon>
        <taxon>Chitinophagales</taxon>
        <taxon>Chitinophagaceae</taxon>
        <taxon>Paraflavisolibacter</taxon>
    </lineage>
</organism>
<dbReference type="GO" id="GO:0003677">
    <property type="term" value="F:DNA binding"/>
    <property type="evidence" value="ECO:0007669"/>
    <property type="project" value="InterPro"/>
</dbReference>
<dbReference type="AlphaFoldDB" id="A0A9X3B9U5"/>
<dbReference type="EMBL" id="JAOTIF010000035">
    <property type="protein sequence ID" value="MCU7552485.1"/>
    <property type="molecule type" value="Genomic_DNA"/>
</dbReference>
<dbReference type="InterPro" id="IPR002559">
    <property type="entry name" value="Transposase_11"/>
</dbReference>
<dbReference type="Pfam" id="PF01609">
    <property type="entry name" value="DDE_Tnp_1"/>
    <property type="match status" value="1"/>
</dbReference>
<dbReference type="InterPro" id="IPR012337">
    <property type="entry name" value="RNaseH-like_sf"/>
</dbReference>
<reference evidence="2" key="1">
    <citation type="submission" date="2022-09" db="EMBL/GenBank/DDBJ databases">
        <authorList>
            <person name="Yuan C."/>
            <person name="Ke Z."/>
        </authorList>
    </citation>
    <scope>NUCLEOTIDE SEQUENCE</scope>
    <source>
        <strain evidence="2">LB-8</strain>
    </source>
</reference>
<protein>
    <submittedName>
        <fullName evidence="2">Transposase</fullName>
    </submittedName>
</protein>
<evidence type="ECO:0000259" key="1">
    <source>
        <dbReference type="Pfam" id="PF01609"/>
    </source>
</evidence>
<name>A0A9X3B9U5_9BACT</name>
<feature type="domain" description="Transposase IS4-like" evidence="1">
    <location>
        <begin position="168"/>
        <end position="340"/>
    </location>
</feature>
<evidence type="ECO:0000313" key="3">
    <source>
        <dbReference type="Proteomes" id="UP001155483"/>
    </source>
</evidence>
<sequence>MLKTRSNALRVVEATLGKVKKVSRPVAKFMVHIMELWLSMNCRYVFANMQRWGGKAEKSYRRMFQKFFDWFSFNLQLVKQTCGGEIIAVFDPCFIKKSGKRTYGLDKFWSGTAGKALKGLEVGCLCFVDVEAGTALHALAEQTPPQQILKQKGQTLVSHYVGVVKKHLNKILKVSRYLAADGYFMKREFICPLLQKGLHLITKARRDANFRYLYKGPHKQTRGRPKLYEGKVDTGHIDKRRIQCCYRDSEVKIYTAVVYAMQLKMKVLAAFVYYRDKEQPEIIISTDTQMDALVMCRYYGLRFQVEFLIRDAKQYAGMEDCQARSKQKLHTHFNVALTAVSLAKAVYYLSLPKEKRDSFSMADIKMLHMNQLITNRIFINLELDQNDRKIKQLYHQCLNFVRLRA</sequence>